<dbReference type="EC" id="3.1.1.-" evidence="3"/>
<dbReference type="GO" id="GO:0051500">
    <property type="term" value="F:D-tyrosyl-tRNA(Tyr) deacylase activity"/>
    <property type="evidence" value="ECO:0007669"/>
    <property type="project" value="TreeGrafter"/>
</dbReference>
<dbReference type="GO" id="GO:0000049">
    <property type="term" value="F:tRNA binding"/>
    <property type="evidence" value="ECO:0007669"/>
    <property type="project" value="UniProtKB-UniRule"/>
</dbReference>
<dbReference type="GO" id="GO:0043908">
    <property type="term" value="F:Ser(Gly)-tRNA(Ala) hydrolase activity"/>
    <property type="evidence" value="ECO:0007669"/>
    <property type="project" value="UniProtKB-UniRule"/>
</dbReference>
<evidence type="ECO:0000313" key="5">
    <source>
        <dbReference type="Proteomes" id="UP000244906"/>
    </source>
</evidence>
<evidence type="ECO:0000256" key="3">
    <source>
        <dbReference type="HAMAP-Rule" id="MF_00518"/>
    </source>
</evidence>
<dbReference type="RefSeq" id="WP_116686656.1">
    <property type="nucleotide sequence ID" value="NZ_CAWNYD010000002.1"/>
</dbReference>
<evidence type="ECO:0000313" key="4">
    <source>
        <dbReference type="EMBL" id="PVZ70584.1"/>
    </source>
</evidence>
<proteinExistence type="inferred from homology"/>
<sequence length="145" mass="15541">MQGLLQRVNHASVKVDGEIVGQCGKGLMVLIGVDKGDTEAQAKRLAERLLSYRVFTDDQGKMNLSTADIKGELLLVSQFTLAADTKKGNRPSFSSAAHPDDALQLFNLCVETIKNSGLKVATGQFGADMKVSLENDGPVTFLLTT</sequence>
<evidence type="ECO:0000256" key="2">
    <source>
        <dbReference type="ARBA" id="ARBA00022801"/>
    </source>
</evidence>
<dbReference type="EC" id="3.1.1.96" evidence="3"/>
<dbReference type="InterPro" id="IPR003732">
    <property type="entry name" value="Daa-tRNA_deacyls_DTD"/>
</dbReference>
<gene>
    <name evidence="3" type="primary">dtd</name>
    <name evidence="4" type="ORF">DC094_08365</name>
</gene>
<dbReference type="GO" id="GO:0019478">
    <property type="term" value="P:D-amino acid catabolic process"/>
    <property type="evidence" value="ECO:0007669"/>
    <property type="project" value="UniProtKB-UniRule"/>
</dbReference>
<comment type="similarity">
    <text evidence="1 3">Belongs to the DTD family.</text>
</comment>
<comment type="subunit">
    <text evidence="3">Homodimer.</text>
</comment>
<dbReference type="OrthoDB" id="9801395at2"/>
<comment type="catalytic activity">
    <reaction evidence="3">
        <text>glycyl-tRNA(Ala) + H2O = tRNA(Ala) + glycine + H(+)</text>
        <dbReference type="Rhea" id="RHEA:53744"/>
        <dbReference type="Rhea" id="RHEA-COMP:9657"/>
        <dbReference type="Rhea" id="RHEA-COMP:13640"/>
        <dbReference type="ChEBI" id="CHEBI:15377"/>
        <dbReference type="ChEBI" id="CHEBI:15378"/>
        <dbReference type="ChEBI" id="CHEBI:57305"/>
        <dbReference type="ChEBI" id="CHEBI:78442"/>
        <dbReference type="ChEBI" id="CHEBI:78522"/>
    </reaction>
</comment>
<keyword evidence="3" id="KW-0963">Cytoplasm</keyword>
<comment type="function">
    <text evidence="3">An aminoacyl-tRNA editing enzyme that deacylates mischarged D-aminoacyl-tRNAs. Also deacylates mischarged glycyl-tRNA(Ala), protecting cells against glycine mischarging by AlaRS. Acts via tRNA-based rather than protein-based catalysis; rejects L-amino acids rather than detecting D-amino acids in the active site. By recycling D-aminoacyl-tRNA to D-amino acids and free tRNA molecules, this enzyme counteracts the toxicity associated with the formation of D-aminoacyl-tRNA entities in vivo and helps enforce protein L-homochirality.</text>
</comment>
<feature type="short sequence motif" description="Gly-cisPro motif, important for rejection of L-amino acids" evidence="3">
    <location>
        <begin position="137"/>
        <end position="138"/>
    </location>
</feature>
<keyword evidence="2 3" id="KW-0378">Hydrolase</keyword>
<dbReference type="GO" id="GO:0005737">
    <property type="term" value="C:cytoplasm"/>
    <property type="evidence" value="ECO:0007669"/>
    <property type="project" value="UniProtKB-SubCell"/>
</dbReference>
<dbReference type="EMBL" id="QDDL01000002">
    <property type="protein sequence ID" value="PVZ70584.1"/>
    <property type="molecule type" value="Genomic_DNA"/>
</dbReference>
<dbReference type="Pfam" id="PF02580">
    <property type="entry name" value="Tyr_Deacylase"/>
    <property type="match status" value="1"/>
</dbReference>
<dbReference type="Proteomes" id="UP000244906">
    <property type="component" value="Unassembled WGS sequence"/>
</dbReference>
<dbReference type="HAMAP" id="MF_00518">
    <property type="entry name" value="Deacylase_Dtd"/>
    <property type="match status" value="1"/>
</dbReference>
<dbReference type="NCBIfam" id="TIGR00256">
    <property type="entry name" value="D-aminoacyl-tRNA deacylase"/>
    <property type="match status" value="1"/>
</dbReference>
<dbReference type="PANTHER" id="PTHR10472">
    <property type="entry name" value="D-TYROSYL-TRNA TYR DEACYLASE"/>
    <property type="match status" value="1"/>
</dbReference>
<dbReference type="AlphaFoldDB" id="A0A2V1H063"/>
<dbReference type="FunFam" id="3.50.80.10:FF:000001">
    <property type="entry name" value="D-aminoacyl-tRNA deacylase"/>
    <property type="match status" value="1"/>
</dbReference>
<dbReference type="InterPro" id="IPR023509">
    <property type="entry name" value="DTD-like_sf"/>
</dbReference>
<dbReference type="PANTHER" id="PTHR10472:SF5">
    <property type="entry name" value="D-AMINOACYL-TRNA DEACYLASE 1"/>
    <property type="match status" value="1"/>
</dbReference>
<keyword evidence="3" id="KW-0820">tRNA-binding</keyword>
<reference evidence="4 5" key="1">
    <citation type="submission" date="2018-04" db="EMBL/GenBank/DDBJ databases">
        <title>Thalassorhabdus spongiae gen. nov., sp. nov., isolated from a marine sponge in South-West Iceland.</title>
        <authorList>
            <person name="Knobloch S."/>
            <person name="Daussin A."/>
            <person name="Johannsson R."/>
            <person name="Marteinsson V.T."/>
        </authorList>
    </citation>
    <scope>NUCLEOTIDE SEQUENCE [LARGE SCALE GENOMIC DNA]</scope>
    <source>
        <strain evidence="4 5">Hp12</strain>
    </source>
</reference>
<organism evidence="4 5">
    <name type="scientific">Pelagibaculum spongiae</name>
    <dbReference type="NCBI Taxonomy" id="2080658"/>
    <lineage>
        <taxon>Bacteria</taxon>
        <taxon>Pseudomonadati</taxon>
        <taxon>Pseudomonadota</taxon>
        <taxon>Gammaproteobacteria</taxon>
        <taxon>Oceanospirillales</taxon>
        <taxon>Pelagibaculum</taxon>
    </lineage>
</organism>
<dbReference type="SUPFAM" id="SSF69500">
    <property type="entry name" value="DTD-like"/>
    <property type="match status" value="1"/>
</dbReference>
<comment type="subcellular location">
    <subcellularLocation>
        <location evidence="3">Cytoplasm</location>
    </subcellularLocation>
</comment>
<comment type="caution">
    <text evidence="4">The sequence shown here is derived from an EMBL/GenBank/DDBJ whole genome shotgun (WGS) entry which is preliminary data.</text>
</comment>
<dbReference type="Gene3D" id="3.50.80.10">
    <property type="entry name" value="D-tyrosyl-tRNA(Tyr) deacylase"/>
    <property type="match status" value="1"/>
</dbReference>
<keyword evidence="5" id="KW-1185">Reference proteome</keyword>
<dbReference type="CDD" id="cd00563">
    <property type="entry name" value="Dtyr_deacylase"/>
    <property type="match status" value="1"/>
</dbReference>
<dbReference type="GO" id="GO:0106026">
    <property type="term" value="F:Gly-tRNA(Ala) deacylase activity"/>
    <property type="evidence" value="ECO:0007669"/>
    <property type="project" value="UniProtKB-UniRule"/>
</dbReference>
<comment type="catalytic activity">
    <reaction evidence="3">
        <text>a D-aminoacyl-tRNA + H2O = a tRNA + a D-alpha-amino acid + H(+)</text>
        <dbReference type="Rhea" id="RHEA:13953"/>
        <dbReference type="Rhea" id="RHEA-COMP:10123"/>
        <dbReference type="Rhea" id="RHEA-COMP:10124"/>
        <dbReference type="ChEBI" id="CHEBI:15377"/>
        <dbReference type="ChEBI" id="CHEBI:15378"/>
        <dbReference type="ChEBI" id="CHEBI:59871"/>
        <dbReference type="ChEBI" id="CHEBI:78442"/>
        <dbReference type="ChEBI" id="CHEBI:79333"/>
        <dbReference type="EC" id="3.1.1.96"/>
    </reaction>
</comment>
<name>A0A2V1H063_9GAMM</name>
<accession>A0A2V1H063</accession>
<evidence type="ECO:0000256" key="1">
    <source>
        <dbReference type="ARBA" id="ARBA00009673"/>
    </source>
</evidence>
<keyword evidence="3" id="KW-0694">RNA-binding</keyword>
<protein>
    <recommendedName>
        <fullName evidence="3">D-aminoacyl-tRNA deacylase</fullName>
        <shortName evidence="3">DTD</shortName>
        <ecNumber evidence="3">3.1.1.96</ecNumber>
    </recommendedName>
    <alternativeName>
        <fullName evidence="3">Gly-tRNA(Ala) deacylase</fullName>
        <ecNumber evidence="3">3.1.1.-</ecNumber>
    </alternativeName>
</protein>
<comment type="domain">
    <text evidence="3">A Gly-cisPro motif from one monomer fits into the active site of the other monomer to allow specific chiral rejection of L-amino acids.</text>
</comment>